<gene>
    <name evidence="3" type="ORF">FA13DRAFT_1819164</name>
</gene>
<dbReference type="AlphaFoldDB" id="A0A4Y7SJS8"/>
<feature type="domain" description="Amine oxidase" evidence="2">
    <location>
        <begin position="80"/>
        <end position="568"/>
    </location>
</feature>
<dbReference type="PANTHER" id="PTHR10742">
    <property type="entry name" value="FLAVIN MONOAMINE OXIDASE"/>
    <property type="match status" value="1"/>
</dbReference>
<feature type="region of interest" description="Disordered" evidence="1">
    <location>
        <begin position="605"/>
        <end position="653"/>
    </location>
</feature>
<dbReference type="STRING" id="71717.A0A4Y7SJS8"/>
<evidence type="ECO:0000313" key="4">
    <source>
        <dbReference type="Proteomes" id="UP000298030"/>
    </source>
</evidence>
<dbReference type="InterPro" id="IPR036188">
    <property type="entry name" value="FAD/NAD-bd_sf"/>
</dbReference>
<organism evidence="3 4">
    <name type="scientific">Coprinellus micaceus</name>
    <name type="common">Glistening ink-cap mushroom</name>
    <name type="synonym">Coprinus micaceus</name>
    <dbReference type="NCBI Taxonomy" id="71717"/>
    <lineage>
        <taxon>Eukaryota</taxon>
        <taxon>Fungi</taxon>
        <taxon>Dikarya</taxon>
        <taxon>Basidiomycota</taxon>
        <taxon>Agaricomycotina</taxon>
        <taxon>Agaricomycetes</taxon>
        <taxon>Agaricomycetidae</taxon>
        <taxon>Agaricales</taxon>
        <taxon>Agaricineae</taxon>
        <taxon>Psathyrellaceae</taxon>
        <taxon>Coprinellus</taxon>
    </lineage>
</organism>
<name>A0A4Y7SJS8_COPMI</name>
<dbReference type="SUPFAM" id="SSF54373">
    <property type="entry name" value="FAD-linked reductases, C-terminal domain"/>
    <property type="match status" value="1"/>
</dbReference>
<evidence type="ECO:0000256" key="1">
    <source>
        <dbReference type="SAM" id="MobiDB-lite"/>
    </source>
</evidence>
<dbReference type="GO" id="GO:0001716">
    <property type="term" value="F:L-amino-acid oxidase activity"/>
    <property type="evidence" value="ECO:0007669"/>
    <property type="project" value="TreeGrafter"/>
</dbReference>
<dbReference type="Proteomes" id="UP000298030">
    <property type="component" value="Unassembled WGS sequence"/>
</dbReference>
<evidence type="ECO:0000259" key="2">
    <source>
        <dbReference type="Pfam" id="PF01593"/>
    </source>
</evidence>
<protein>
    <submittedName>
        <fullName evidence="3">FAD/NAD(P)-binding domain-containing protein</fullName>
    </submittedName>
</protein>
<dbReference type="Gene3D" id="3.50.50.60">
    <property type="entry name" value="FAD/NAD(P)-binding domain"/>
    <property type="match status" value="1"/>
</dbReference>
<dbReference type="InterPro" id="IPR050281">
    <property type="entry name" value="Flavin_monoamine_oxidase"/>
</dbReference>
<evidence type="ECO:0000313" key="3">
    <source>
        <dbReference type="EMBL" id="TEB22021.1"/>
    </source>
</evidence>
<dbReference type="Pfam" id="PF01593">
    <property type="entry name" value="Amino_oxidase"/>
    <property type="match status" value="1"/>
</dbReference>
<dbReference type="GO" id="GO:0009063">
    <property type="term" value="P:amino acid catabolic process"/>
    <property type="evidence" value="ECO:0007669"/>
    <property type="project" value="TreeGrafter"/>
</dbReference>
<sequence length="676" mass="75742">MYLHETAATRGDVFAQYGLNIAKALLTQQSANRAERLSALSGFAASATATRTIADHQCPRFDTQCVHDDAVPVGILGGGMAGLYAGLMLAYAGIPFQILEATDRIGGRCYTYKFDEGGDWDYYDVGAMRFPLPKDHKVGPHKRLQELFDLLNIDTLDYIYKKDEGLMNFNGVSSTIGDTEQRFRANELQIPDCYIQAGVKAICDDYINPLADLLLKDMETGGNEGWETLKNEFDHYSTRSYLQFGYKPSRALQEKFGIPNTGLPTSVINWLETFDKSSGWYDRALTETVLEQIAFGAVGPEVDWRCIRYGTSVLPETALKKIEEWAKNIPDMPSKIMVMESPVTSIVPSDPSDKKSPLVVRTADGKEYRYSHVISTVPLPNFAMINTSQLDISTMQRNAIRQLQYGPSIKIGMLFKYPWWKDYKQVGGQSFTDLPVRTICYPSYGSEQESNVLIASYCWTNDAEKLGNLIGAGVDNLLDELVFENLATVHGVDVKFIREQHVRTYSWNWNHNAWSGGAFAFFGPGQYEYLYGALNGTAADGRLQWAGELLSVRHAWIVGALDSAWAAVMKYHHISNRSHDLEAFYAKWGKNLEWFGHSALTENKDTKAKRRNGGGYGGGASRHSKRSEIPDEDEIEAGKEGETDGPEPTHVPRNDHNLLLSYMILQNPDLVEFIDY</sequence>
<dbReference type="InterPro" id="IPR002937">
    <property type="entry name" value="Amino_oxidase"/>
</dbReference>
<accession>A0A4Y7SJS8</accession>
<dbReference type="OrthoDB" id="7777654at2759"/>
<reference evidence="3 4" key="1">
    <citation type="journal article" date="2019" name="Nat. Ecol. Evol.">
        <title>Megaphylogeny resolves global patterns of mushroom evolution.</title>
        <authorList>
            <person name="Varga T."/>
            <person name="Krizsan K."/>
            <person name="Foldi C."/>
            <person name="Dima B."/>
            <person name="Sanchez-Garcia M."/>
            <person name="Sanchez-Ramirez S."/>
            <person name="Szollosi G.J."/>
            <person name="Szarkandi J.G."/>
            <person name="Papp V."/>
            <person name="Albert L."/>
            <person name="Andreopoulos W."/>
            <person name="Angelini C."/>
            <person name="Antonin V."/>
            <person name="Barry K.W."/>
            <person name="Bougher N.L."/>
            <person name="Buchanan P."/>
            <person name="Buyck B."/>
            <person name="Bense V."/>
            <person name="Catcheside P."/>
            <person name="Chovatia M."/>
            <person name="Cooper J."/>
            <person name="Damon W."/>
            <person name="Desjardin D."/>
            <person name="Finy P."/>
            <person name="Geml J."/>
            <person name="Haridas S."/>
            <person name="Hughes K."/>
            <person name="Justo A."/>
            <person name="Karasinski D."/>
            <person name="Kautmanova I."/>
            <person name="Kiss B."/>
            <person name="Kocsube S."/>
            <person name="Kotiranta H."/>
            <person name="LaButti K.M."/>
            <person name="Lechner B.E."/>
            <person name="Liimatainen K."/>
            <person name="Lipzen A."/>
            <person name="Lukacs Z."/>
            <person name="Mihaltcheva S."/>
            <person name="Morgado L.N."/>
            <person name="Niskanen T."/>
            <person name="Noordeloos M.E."/>
            <person name="Ohm R.A."/>
            <person name="Ortiz-Santana B."/>
            <person name="Ovrebo C."/>
            <person name="Racz N."/>
            <person name="Riley R."/>
            <person name="Savchenko A."/>
            <person name="Shiryaev A."/>
            <person name="Soop K."/>
            <person name="Spirin V."/>
            <person name="Szebenyi C."/>
            <person name="Tomsovsky M."/>
            <person name="Tulloss R.E."/>
            <person name="Uehling J."/>
            <person name="Grigoriev I.V."/>
            <person name="Vagvolgyi C."/>
            <person name="Papp T."/>
            <person name="Martin F.M."/>
            <person name="Miettinen O."/>
            <person name="Hibbett D.S."/>
            <person name="Nagy L.G."/>
        </authorList>
    </citation>
    <scope>NUCLEOTIDE SEQUENCE [LARGE SCALE GENOMIC DNA]</scope>
    <source>
        <strain evidence="3 4">FP101781</strain>
    </source>
</reference>
<keyword evidence="4" id="KW-1185">Reference proteome</keyword>
<comment type="caution">
    <text evidence="3">The sequence shown here is derived from an EMBL/GenBank/DDBJ whole genome shotgun (WGS) entry which is preliminary data.</text>
</comment>
<dbReference type="PANTHER" id="PTHR10742:SF342">
    <property type="entry name" value="AMINE OXIDASE"/>
    <property type="match status" value="1"/>
</dbReference>
<dbReference type="Gene3D" id="1.10.10.1620">
    <property type="match status" value="1"/>
</dbReference>
<dbReference type="Gene3D" id="3.90.660.10">
    <property type="match status" value="1"/>
</dbReference>
<dbReference type="SUPFAM" id="SSF51905">
    <property type="entry name" value="FAD/NAD(P)-binding domain"/>
    <property type="match status" value="1"/>
</dbReference>
<dbReference type="EMBL" id="QPFP01000098">
    <property type="protein sequence ID" value="TEB22021.1"/>
    <property type="molecule type" value="Genomic_DNA"/>
</dbReference>
<proteinExistence type="predicted"/>